<proteinExistence type="predicted"/>
<feature type="region of interest" description="Disordered" evidence="1">
    <location>
        <begin position="150"/>
        <end position="224"/>
    </location>
</feature>
<sequence length="334" mass="36137">MDPTRSMGSLGAIPVDNLATLAGPAVVLAVAYWYIKVHGFIYAASLAWIVVGVVKTMFAVPFSLLYWVVTSVLMIPYYLLMVILSPLAWLWHAFMAPFHWFFRFLGDPYPVIVFFTIAIVLGLCSGLVMSLTSAIASSFIHSFASSSIRPDTRKQQAPTVVPTDLNHPLTTGDNNNNNNNNNNLRDARDTRPSRTGFLNPLALHPISSPTSSQSQSRTRGYNPYDADNELVHIEYPNLSDTNTNSPTIKQQRNNIPGPSYFDQQRSPKSVSPHGPPQLHARPRSSVSVTRGLGLSAIGGIGGAAGLGVGGGSGVTLLRETIHEEEDSGFSGDSV</sequence>
<evidence type="ECO:0000313" key="3">
    <source>
        <dbReference type="EMBL" id="KAK3951238.1"/>
    </source>
</evidence>
<feature type="compositionally biased region" description="Low complexity" evidence="1">
    <location>
        <begin position="174"/>
        <end position="183"/>
    </location>
</feature>
<feature type="transmembrane region" description="Helical" evidence="2">
    <location>
        <begin position="111"/>
        <end position="144"/>
    </location>
</feature>
<keyword evidence="2" id="KW-1133">Transmembrane helix</keyword>
<reference evidence="3" key="2">
    <citation type="submission" date="2023-06" db="EMBL/GenBank/DDBJ databases">
        <authorList>
            <consortium name="Lawrence Berkeley National Laboratory"/>
            <person name="Mondo S.J."/>
            <person name="Hensen N."/>
            <person name="Bonometti L."/>
            <person name="Westerberg I."/>
            <person name="Brannstrom I.O."/>
            <person name="Guillou S."/>
            <person name="Cros-Aarteil S."/>
            <person name="Calhoun S."/>
            <person name="Haridas S."/>
            <person name="Kuo A."/>
            <person name="Pangilinan J."/>
            <person name="Riley R."/>
            <person name="Labutti K."/>
            <person name="Andreopoulos B."/>
            <person name="Lipzen A."/>
            <person name="Chen C."/>
            <person name="Yanf M."/>
            <person name="Daum C."/>
            <person name="Ng V."/>
            <person name="Clum A."/>
            <person name="Steindorff A."/>
            <person name="Ohm R."/>
            <person name="Martin F."/>
            <person name="Silar P."/>
            <person name="Natvig D."/>
            <person name="Lalanne C."/>
            <person name="Gautier V."/>
            <person name="Ament-Velasquez S.L."/>
            <person name="Kruys A."/>
            <person name="Hutchinson M.I."/>
            <person name="Powell A.J."/>
            <person name="Barry K."/>
            <person name="Miller A.N."/>
            <person name="Grigoriev I.V."/>
            <person name="Debuchy R."/>
            <person name="Gladieux P."/>
            <person name="Thoren M.H."/>
            <person name="Johannesson H."/>
        </authorList>
    </citation>
    <scope>NUCLEOTIDE SEQUENCE</scope>
    <source>
        <strain evidence="3">CBS 626.80</strain>
    </source>
</reference>
<dbReference type="AlphaFoldDB" id="A0AAN6NUC9"/>
<keyword evidence="2" id="KW-0472">Membrane</keyword>
<organism evidence="3 4">
    <name type="scientific">Pseudoneurospora amorphoporcata</name>
    <dbReference type="NCBI Taxonomy" id="241081"/>
    <lineage>
        <taxon>Eukaryota</taxon>
        <taxon>Fungi</taxon>
        <taxon>Dikarya</taxon>
        <taxon>Ascomycota</taxon>
        <taxon>Pezizomycotina</taxon>
        <taxon>Sordariomycetes</taxon>
        <taxon>Sordariomycetidae</taxon>
        <taxon>Sordariales</taxon>
        <taxon>Sordariaceae</taxon>
        <taxon>Pseudoneurospora</taxon>
    </lineage>
</organism>
<feature type="transmembrane region" description="Helical" evidence="2">
    <location>
        <begin position="12"/>
        <end position="34"/>
    </location>
</feature>
<gene>
    <name evidence="3" type="ORF">QBC32DRAFT_167159</name>
</gene>
<keyword evidence="2" id="KW-0812">Transmembrane</keyword>
<feature type="region of interest" description="Disordered" evidence="1">
    <location>
        <begin position="237"/>
        <end position="287"/>
    </location>
</feature>
<comment type="caution">
    <text evidence="3">The sequence shown here is derived from an EMBL/GenBank/DDBJ whole genome shotgun (WGS) entry which is preliminary data.</text>
</comment>
<feature type="transmembrane region" description="Helical" evidence="2">
    <location>
        <begin position="65"/>
        <end position="91"/>
    </location>
</feature>
<evidence type="ECO:0000313" key="4">
    <source>
        <dbReference type="Proteomes" id="UP001303222"/>
    </source>
</evidence>
<feature type="compositionally biased region" description="Low complexity" evidence="1">
    <location>
        <begin position="205"/>
        <end position="219"/>
    </location>
</feature>
<protein>
    <submittedName>
        <fullName evidence="3">Uncharacterized protein</fullName>
    </submittedName>
</protein>
<dbReference type="Proteomes" id="UP001303222">
    <property type="component" value="Unassembled WGS sequence"/>
</dbReference>
<name>A0AAN6NUC9_9PEZI</name>
<dbReference type="EMBL" id="MU859153">
    <property type="protein sequence ID" value="KAK3951238.1"/>
    <property type="molecule type" value="Genomic_DNA"/>
</dbReference>
<feature type="transmembrane region" description="Helical" evidence="2">
    <location>
        <begin position="40"/>
        <end position="58"/>
    </location>
</feature>
<reference evidence="3" key="1">
    <citation type="journal article" date="2023" name="Mol. Phylogenet. Evol.">
        <title>Genome-scale phylogeny and comparative genomics of the fungal order Sordariales.</title>
        <authorList>
            <person name="Hensen N."/>
            <person name="Bonometti L."/>
            <person name="Westerberg I."/>
            <person name="Brannstrom I.O."/>
            <person name="Guillou S."/>
            <person name="Cros-Aarteil S."/>
            <person name="Calhoun S."/>
            <person name="Haridas S."/>
            <person name="Kuo A."/>
            <person name="Mondo S."/>
            <person name="Pangilinan J."/>
            <person name="Riley R."/>
            <person name="LaButti K."/>
            <person name="Andreopoulos B."/>
            <person name="Lipzen A."/>
            <person name="Chen C."/>
            <person name="Yan M."/>
            <person name="Daum C."/>
            <person name="Ng V."/>
            <person name="Clum A."/>
            <person name="Steindorff A."/>
            <person name="Ohm R.A."/>
            <person name="Martin F."/>
            <person name="Silar P."/>
            <person name="Natvig D.O."/>
            <person name="Lalanne C."/>
            <person name="Gautier V."/>
            <person name="Ament-Velasquez S.L."/>
            <person name="Kruys A."/>
            <person name="Hutchinson M.I."/>
            <person name="Powell A.J."/>
            <person name="Barry K."/>
            <person name="Miller A.N."/>
            <person name="Grigoriev I.V."/>
            <person name="Debuchy R."/>
            <person name="Gladieux P."/>
            <person name="Hiltunen Thoren M."/>
            <person name="Johannesson H."/>
        </authorList>
    </citation>
    <scope>NUCLEOTIDE SEQUENCE</scope>
    <source>
        <strain evidence="3">CBS 626.80</strain>
    </source>
</reference>
<evidence type="ECO:0000256" key="2">
    <source>
        <dbReference type="SAM" id="Phobius"/>
    </source>
</evidence>
<accession>A0AAN6NUC9</accession>
<keyword evidence="4" id="KW-1185">Reference proteome</keyword>
<evidence type="ECO:0000256" key="1">
    <source>
        <dbReference type="SAM" id="MobiDB-lite"/>
    </source>
</evidence>
<feature type="compositionally biased region" description="Polar residues" evidence="1">
    <location>
        <begin position="238"/>
        <end position="269"/>
    </location>
</feature>